<comment type="caution">
    <text evidence="1">The sequence shown here is derived from an EMBL/GenBank/DDBJ whole genome shotgun (WGS) entry which is preliminary data.</text>
</comment>
<name>A0A0G1PDG5_UNCKA</name>
<evidence type="ECO:0008006" key="3">
    <source>
        <dbReference type="Google" id="ProtNLM"/>
    </source>
</evidence>
<proteinExistence type="predicted"/>
<reference evidence="1 2" key="1">
    <citation type="journal article" date="2015" name="Nature">
        <title>rRNA introns, odd ribosomes, and small enigmatic genomes across a large radiation of phyla.</title>
        <authorList>
            <person name="Brown C.T."/>
            <person name="Hug L.A."/>
            <person name="Thomas B.C."/>
            <person name="Sharon I."/>
            <person name="Castelle C.J."/>
            <person name="Singh A."/>
            <person name="Wilkins M.J."/>
            <person name="Williams K.H."/>
            <person name="Banfield J.F."/>
        </authorList>
    </citation>
    <scope>NUCLEOTIDE SEQUENCE [LARGE SCALE GENOMIC DNA]</scope>
</reference>
<accession>A0A0G1PDG5</accession>
<dbReference type="AlphaFoldDB" id="A0A0G1PDG5"/>
<gene>
    <name evidence="1" type="ORF">UX44_C0015G0013</name>
</gene>
<dbReference type="EMBL" id="LCMF01000015">
    <property type="protein sequence ID" value="KKU30697.1"/>
    <property type="molecule type" value="Genomic_DNA"/>
</dbReference>
<protein>
    <recommendedName>
        <fullName evidence="3">Bacterial toxin RNase RnlA/LsoA DBD domain-containing protein</fullName>
    </recommendedName>
</protein>
<evidence type="ECO:0000313" key="2">
    <source>
        <dbReference type="Proteomes" id="UP000034732"/>
    </source>
</evidence>
<organism evidence="1 2">
    <name type="scientific">candidate division WWE3 bacterium GW2011_GWA1_46_21</name>
    <dbReference type="NCBI Taxonomy" id="1619107"/>
    <lineage>
        <taxon>Bacteria</taxon>
        <taxon>Katanobacteria</taxon>
    </lineage>
</organism>
<evidence type="ECO:0000313" key="1">
    <source>
        <dbReference type="EMBL" id="KKU30697.1"/>
    </source>
</evidence>
<sequence length="160" mass="18223">MNVIKVERNSGLWKYLSQYQKSLIADGEAVLADVAHFAGVSDFSFAVFPFAKAYEGFLKQLFLDLGLIKEQDYFGDDIRIGRILNPHYRDKDSVYESLAESKRAGRQLAGLLWDIWKKGRNQVFHYYPHNLRKLSYDEAVLLVSEILAAMETAIGSLQAV</sequence>
<dbReference type="Proteomes" id="UP000034732">
    <property type="component" value="Unassembled WGS sequence"/>
</dbReference>